<proteinExistence type="predicted"/>
<keyword evidence="1" id="KW-0472">Membrane</keyword>
<keyword evidence="3" id="KW-1185">Reference proteome</keyword>
<dbReference type="PATRIC" id="fig|1246995.3.peg.2567"/>
<evidence type="ECO:0000313" key="3">
    <source>
        <dbReference type="Proteomes" id="UP000017746"/>
    </source>
</evidence>
<evidence type="ECO:0000256" key="1">
    <source>
        <dbReference type="SAM" id="Phobius"/>
    </source>
</evidence>
<dbReference type="AlphaFoldDB" id="U5VVB2"/>
<protein>
    <submittedName>
        <fullName evidence="2">Uncharacterized protein</fullName>
    </submittedName>
</protein>
<dbReference type="eggNOG" id="ENOG5032CI1">
    <property type="taxonomic scope" value="Bacteria"/>
</dbReference>
<keyword evidence="1" id="KW-0812">Transmembrane</keyword>
<accession>U5VVB2</accession>
<feature type="transmembrane region" description="Helical" evidence="1">
    <location>
        <begin position="44"/>
        <end position="62"/>
    </location>
</feature>
<name>U5VVB2_9ACTN</name>
<feature type="transmembrane region" description="Helical" evidence="1">
    <location>
        <begin position="15"/>
        <end position="32"/>
    </location>
</feature>
<dbReference type="KEGG" id="afs:AFR_12640"/>
<dbReference type="STRING" id="1246995.AFR_12640"/>
<feature type="transmembrane region" description="Helical" evidence="1">
    <location>
        <begin position="100"/>
        <end position="119"/>
    </location>
</feature>
<dbReference type="Proteomes" id="UP000017746">
    <property type="component" value="Chromosome"/>
</dbReference>
<organism evidence="2 3">
    <name type="scientific">Actinoplanes friuliensis DSM 7358</name>
    <dbReference type="NCBI Taxonomy" id="1246995"/>
    <lineage>
        <taxon>Bacteria</taxon>
        <taxon>Bacillati</taxon>
        <taxon>Actinomycetota</taxon>
        <taxon>Actinomycetes</taxon>
        <taxon>Micromonosporales</taxon>
        <taxon>Micromonosporaceae</taxon>
        <taxon>Actinoplanes</taxon>
    </lineage>
</organism>
<dbReference type="HOGENOM" id="CLU_114908_1_0_11"/>
<feature type="transmembrane region" description="Helical" evidence="1">
    <location>
        <begin position="74"/>
        <end position="94"/>
    </location>
</feature>
<sequence>MTRNIVGSSAIRKTAVAYLVVSVAAVVVLAVLSVSAPQQAPTTAWVRAVIVAVTSVLTVIFAHRAAAGHERALLRLRILVPIILVAVVLVLLFLPLPAWMVIEQLLCGVLLLGLAILIFRAR</sequence>
<gene>
    <name evidence="2" type="ORF">AFR_12640</name>
</gene>
<dbReference type="EMBL" id="CP006272">
    <property type="protein sequence ID" value="AGZ40814.1"/>
    <property type="molecule type" value="Genomic_DNA"/>
</dbReference>
<reference evidence="2 3" key="1">
    <citation type="journal article" date="2014" name="J. Biotechnol.">
        <title>Complete genome sequence of the actinobacterium Actinoplanes friuliensis HAG 010964, producer of the lipopeptide antibiotic friulimycin.</title>
        <authorList>
            <person name="Ruckert C."/>
            <person name="Szczepanowski R."/>
            <person name="Albersmeier A."/>
            <person name="Goesmann A."/>
            <person name="Fischer N."/>
            <person name="Steinkamper A."/>
            <person name="Puhler A."/>
            <person name="Biener R."/>
            <person name="Schwartz D."/>
            <person name="Kalinowski J."/>
        </authorList>
    </citation>
    <scope>NUCLEOTIDE SEQUENCE [LARGE SCALE GENOMIC DNA]</scope>
    <source>
        <strain evidence="2 3">DSM 7358</strain>
    </source>
</reference>
<keyword evidence="1" id="KW-1133">Transmembrane helix</keyword>
<evidence type="ECO:0000313" key="2">
    <source>
        <dbReference type="EMBL" id="AGZ40814.1"/>
    </source>
</evidence>